<feature type="domain" description="Peptidase M48" evidence="7">
    <location>
        <begin position="125"/>
        <end position="299"/>
    </location>
</feature>
<comment type="cofactor">
    <cofactor evidence="6">
        <name>Zn(2+)</name>
        <dbReference type="ChEBI" id="CHEBI:29105"/>
    </cofactor>
    <text evidence="6">Binds 1 zinc ion per subunit.</text>
</comment>
<keyword evidence="4 6" id="KW-0862">Zinc</keyword>
<dbReference type="GO" id="GO:0046872">
    <property type="term" value="F:metal ion binding"/>
    <property type="evidence" value="ECO:0007669"/>
    <property type="project" value="UniProtKB-KW"/>
</dbReference>
<dbReference type="EMBL" id="ML996143">
    <property type="protein sequence ID" value="KAF2734787.1"/>
    <property type="molecule type" value="Genomic_DNA"/>
</dbReference>
<dbReference type="InterPro" id="IPR051156">
    <property type="entry name" value="Mito/Outer_Membr_Metalloprot"/>
</dbReference>
<sequence>MLRWGARLRLLQSIPPLRSARLPQHSIRTFTRGPRQDYRRFKTASSNIFIRWAARPTFYRDIGLLSAGAGGVYLLNLEEVPVSGRRRFNIVSPILESYIAKSSLADIKEEWRGHFLPDWDPRVVQVQKVLDRLIPYAEEAGLHNVDWEVFVIDSPQQNAFVIPGGKVFVFTGMLPMCKNEDGIAAVLGHEIAHVVAHHTAERLSKAPVILLGMITLWTLDISFYSSKVLLDLFISWPGSRKQEAEADYIGLLMMAQGCYRPEAAMEFWARLENSDQASPPQVLSTHPSHHNRGEKIRDWLPQARERSATSNCSATMSYADQFAATFGQSRSNW</sequence>
<dbReference type="PANTHER" id="PTHR22726:SF1">
    <property type="entry name" value="METALLOENDOPEPTIDASE OMA1, MITOCHONDRIAL"/>
    <property type="match status" value="1"/>
</dbReference>
<evidence type="ECO:0000313" key="9">
    <source>
        <dbReference type="Proteomes" id="UP000799444"/>
    </source>
</evidence>
<dbReference type="CDD" id="cd07331">
    <property type="entry name" value="M48C_Oma1_like"/>
    <property type="match status" value="1"/>
</dbReference>
<keyword evidence="9" id="KW-1185">Reference proteome</keyword>
<comment type="similarity">
    <text evidence="6">Belongs to the peptidase M48 family.</text>
</comment>
<dbReference type="Proteomes" id="UP000799444">
    <property type="component" value="Unassembled WGS sequence"/>
</dbReference>
<evidence type="ECO:0000256" key="6">
    <source>
        <dbReference type="RuleBase" id="RU003983"/>
    </source>
</evidence>
<dbReference type="PANTHER" id="PTHR22726">
    <property type="entry name" value="METALLOENDOPEPTIDASE OMA1"/>
    <property type="match status" value="1"/>
</dbReference>
<dbReference type="OrthoDB" id="7464992at2759"/>
<proteinExistence type="inferred from homology"/>
<comment type="caution">
    <text evidence="8">The sequence shown here is derived from an EMBL/GenBank/DDBJ whole genome shotgun (WGS) entry which is preliminary data.</text>
</comment>
<dbReference type="AlphaFoldDB" id="A0A9P4UZZ9"/>
<evidence type="ECO:0000256" key="3">
    <source>
        <dbReference type="ARBA" id="ARBA00022801"/>
    </source>
</evidence>
<keyword evidence="3 6" id="KW-0378">Hydrolase</keyword>
<dbReference type="GO" id="GO:0004222">
    <property type="term" value="F:metalloendopeptidase activity"/>
    <property type="evidence" value="ECO:0007669"/>
    <property type="project" value="InterPro"/>
</dbReference>
<keyword evidence="5 6" id="KW-0482">Metalloprotease</keyword>
<evidence type="ECO:0000256" key="1">
    <source>
        <dbReference type="ARBA" id="ARBA00022670"/>
    </source>
</evidence>
<evidence type="ECO:0000256" key="2">
    <source>
        <dbReference type="ARBA" id="ARBA00022723"/>
    </source>
</evidence>
<organism evidence="8 9">
    <name type="scientific">Polyplosphaeria fusca</name>
    <dbReference type="NCBI Taxonomy" id="682080"/>
    <lineage>
        <taxon>Eukaryota</taxon>
        <taxon>Fungi</taxon>
        <taxon>Dikarya</taxon>
        <taxon>Ascomycota</taxon>
        <taxon>Pezizomycotina</taxon>
        <taxon>Dothideomycetes</taxon>
        <taxon>Pleosporomycetidae</taxon>
        <taxon>Pleosporales</taxon>
        <taxon>Tetraplosphaeriaceae</taxon>
        <taxon>Polyplosphaeria</taxon>
    </lineage>
</organism>
<gene>
    <name evidence="8" type="ORF">EJ04DRAFT_492816</name>
</gene>
<accession>A0A9P4UZZ9</accession>
<evidence type="ECO:0000256" key="4">
    <source>
        <dbReference type="ARBA" id="ARBA00022833"/>
    </source>
</evidence>
<keyword evidence="2" id="KW-0479">Metal-binding</keyword>
<dbReference type="GO" id="GO:0006515">
    <property type="term" value="P:protein quality control for misfolded or incompletely synthesized proteins"/>
    <property type="evidence" value="ECO:0007669"/>
    <property type="project" value="TreeGrafter"/>
</dbReference>
<dbReference type="InterPro" id="IPR001915">
    <property type="entry name" value="Peptidase_M48"/>
</dbReference>
<dbReference type="Pfam" id="PF01435">
    <property type="entry name" value="Peptidase_M48"/>
    <property type="match status" value="1"/>
</dbReference>
<reference evidence="8" key="1">
    <citation type="journal article" date="2020" name="Stud. Mycol.">
        <title>101 Dothideomycetes genomes: a test case for predicting lifestyles and emergence of pathogens.</title>
        <authorList>
            <person name="Haridas S."/>
            <person name="Albert R."/>
            <person name="Binder M."/>
            <person name="Bloem J."/>
            <person name="Labutti K."/>
            <person name="Salamov A."/>
            <person name="Andreopoulos B."/>
            <person name="Baker S."/>
            <person name="Barry K."/>
            <person name="Bills G."/>
            <person name="Bluhm B."/>
            <person name="Cannon C."/>
            <person name="Castanera R."/>
            <person name="Culley D."/>
            <person name="Daum C."/>
            <person name="Ezra D."/>
            <person name="Gonzalez J."/>
            <person name="Henrissat B."/>
            <person name="Kuo A."/>
            <person name="Liang C."/>
            <person name="Lipzen A."/>
            <person name="Lutzoni F."/>
            <person name="Magnuson J."/>
            <person name="Mondo S."/>
            <person name="Nolan M."/>
            <person name="Ohm R."/>
            <person name="Pangilinan J."/>
            <person name="Park H.-J."/>
            <person name="Ramirez L."/>
            <person name="Alfaro M."/>
            <person name="Sun H."/>
            <person name="Tritt A."/>
            <person name="Yoshinaga Y."/>
            <person name="Zwiers L.-H."/>
            <person name="Turgeon B."/>
            <person name="Goodwin S."/>
            <person name="Spatafora J."/>
            <person name="Crous P."/>
            <person name="Grigoriev I."/>
        </authorList>
    </citation>
    <scope>NUCLEOTIDE SEQUENCE</scope>
    <source>
        <strain evidence="8">CBS 125425</strain>
    </source>
</reference>
<evidence type="ECO:0000256" key="5">
    <source>
        <dbReference type="ARBA" id="ARBA00023049"/>
    </source>
</evidence>
<evidence type="ECO:0000259" key="7">
    <source>
        <dbReference type="Pfam" id="PF01435"/>
    </source>
</evidence>
<keyword evidence="1 6" id="KW-0645">Protease</keyword>
<dbReference type="GO" id="GO:0005743">
    <property type="term" value="C:mitochondrial inner membrane"/>
    <property type="evidence" value="ECO:0007669"/>
    <property type="project" value="TreeGrafter"/>
</dbReference>
<protein>
    <recommendedName>
        <fullName evidence="7">Peptidase M48 domain-containing protein</fullName>
    </recommendedName>
</protein>
<name>A0A9P4UZZ9_9PLEO</name>
<evidence type="ECO:0000313" key="8">
    <source>
        <dbReference type="EMBL" id="KAF2734787.1"/>
    </source>
</evidence>
<dbReference type="GO" id="GO:0034982">
    <property type="term" value="P:mitochondrial protein processing"/>
    <property type="evidence" value="ECO:0007669"/>
    <property type="project" value="TreeGrafter"/>
</dbReference>
<dbReference type="Gene3D" id="3.30.2010.10">
    <property type="entry name" value="Metalloproteases ('zincins'), catalytic domain"/>
    <property type="match status" value="1"/>
</dbReference>